<accession>A0A380RWT9</accession>
<organism evidence="7 8">
    <name type="scientific">Fibrobacter succinogenes</name>
    <name type="common">Bacteroides succinogenes</name>
    <dbReference type="NCBI Taxonomy" id="833"/>
    <lineage>
        <taxon>Bacteria</taxon>
        <taxon>Pseudomonadati</taxon>
        <taxon>Fibrobacterota</taxon>
        <taxon>Fibrobacteria</taxon>
        <taxon>Fibrobacterales</taxon>
        <taxon>Fibrobacteraceae</taxon>
        <taxon>Fibrobacter</taxon>
    </lineage>
</organism>
<name>A0A380RWT9_FIBSU</name>
<dbReference type="InterPro" id="IPR051675">
    <property type="entry name" value="Endo/Exo/Phosphatase_dom_1"/>
</dbReference>
<keyword evidence="3" id="KW-0479">Metal-binding</keyword>
<dbReference type="InterPro" id="IPR013785">
    <property type="entry name" value="Aldolase_TIM"/>
</dbReference>
<evidence type="ECO:0000313" key="8">
    <source>
        <dbReference type="Proteomes" id="UP000255423"/>
    </source>
</evidence>
<evidence type="ECO:0000259" key="6">
    <source>
        <dbReference type="Pfam" id="PF04055"/>
    </source>
</evidence>
<evidence type="ECO:0000256" key="1">
    <source>
        <dbReference type="ARBA" id="ARBA00001966"/>
    </source>
</evidence>
<dbReference type="InterPro" id="IPR023874">
    <property type="entry name" value="DNA_rSAM_put"/>
</dbReference>
<evidence type="ECO:0000313" key="7">
    <source>
        <dbReference type="EMBL" id="SUQ19352.1"/>
    </source>
</evidence>
<dbReference type="SFLD" id="SFLDS00029">
    <property type="entry name" value="Radical_SAM"/>
    <property type="match status" value="1"/>
</dbReference>
<evidence type="ECO:0000256" key="3">
    <source>
        <dbReference type="ARBA" id="ARBA00022723"/>
    </source>
</evidence>
<dbReference type="CDD" id="cd01335">
    <property type="entry name" value="Radical_SAM"/>
    <property type="match status" value="1"/>
</dbReference>
<dbReference type="InterPro" id="IPR007197">
    <property type="entry name" value="rSAM"/>
</dbReference>
<gene>
    <name evidence="7" type="ORF">SAMN05661053_0583</name>
</gene>
<dbReference type="SUPFAM" id="SSF47781">
    <property type="entry name" value="RuvA domain 2-like"/>
    <property type="match status" value="1"/>
</dbReference>
<keyword evidence="2" id="KW-0949">S-adenosyl-L-methionine</keyword>
<evidence type="ECO:0000256" key="5">
    <source>
        <dbReference type="ARBA" id="ARBA00023014"/>
    </source>
</evidence>
<keyword evidence="4" id="KW-0408">Iron</keyword>
<dbReference type="Proteomes" id="UP000255423">
    <property type="component" value="Unassembled WGS sequence"/>
</dbReference>
<dbReference type="GO" id="GO:0003824">
    <property type="term" value="F:catalytic activity"/>
    <property type="evidence" value="ECO:0007669"/>
    <property type="project" value="InterPro"/>
</dbReference>
<sequence>MDLRDKLNILGDAAKYDVSCSSSGSKRNSPKGGMGCGHSSGICHTWSADGRCISLLKVLFSNACKYDCAYCVNRRSNDIPRATFTPKELINLTLEFYRRNYIEGLFLSSAVIGTPDYTMELLIKVAKELRLVHHFGGYIHLKAIPGASSRLLFEAGLYADRSSVNIEIPSDKQLQYLAPEKNFASIYRPMNFLAERKLEYKTDKSKYSPKFLPAGQSTQMIVGASGETDFQILTLSAGFYKQQQMKRVYFSGYVPINADKRLPVITTKPPLLREHRLYQADWLMRFYKFEYNEILDEKNPFLDPDLDPKVMWALRHPECFPVDLQTADYEMILRVPGIGVRSAQLIVSGRRYSKIRLEHLKKMGVVLKRAKYFIYDSDVPRELHKLYPEMIRPLLIAGKPKNDQLDLFDTMPAALPQPKAAPYTNALSIANN</sequence>
<dbReference type="Pfam" id="PF04055">
    <property type="entry name" value="Radical_SAM"/>
    <property type="match status" value="1"/>
</dbReference>
<dbReference type="AlphaFoldDB" id="A0A380RWT9"/>
<dbReference type="GO" id="GO:0051536">
    <property type="term" value="F:iron-sulfur cluster binding"/>
    <property type="evidence" value="ECO:0007669"/>
    <property type="project" value="UniProtKB-KW"/>
</dbReference>
<dbReference type="PANTHER" id="PTHR21180:SF9">
    <property type="entry name" value="TYPE II SECRETION SYSTEM PROTEIN K"/>
    <property type="match status" value="1"/>
</dbReference>
<dbReference type="InterPro" id="IPR058240">
    <property type="entry name" value="rSAM_sf"/>
</dbReference>
<dbReference type="InterPro" id="IPR010994">
    <property type="entry name" value="RuvA_2-like"/>
</dbReference>
<reference evidence="7 8" key="1">
    <citation type="submission" date="2017-08" db="EMBL/GenBank/DDBJ databases">
        <authorList>
            <person name="de Groot N.N."/>
        </authorList>
    </citation>
    <scope>NUCLEOTIDE SEQUENCE [LARGE SCALE GENOMIC DNA]</scope>
    <source>
        <strain evidence="7 8">HM2</strain>
    </source>
</reference>
<feature type="domain" description="Radical SAM core" evidence="6">
    <location>
        <begin position="59"/>
        <end position="199"/>
    </location>
</feature>
<evidence type="ECO:0000256" key="4">
    <source>
        <dbReference type="ARBA" id="ARBA00023004"/>
    </source>
</evidence>
<protein>
    <submittedName>
        <fullName evidence="7">Putative DNA modification/repair radical SAM protein</fullName>
    </submittedName>
</protein>
<dbReference type="NCBIfam" id="TIGR03916">
    <property type="entry name" value="rSAM_link_UDG"/>
    <property type="match status" value="1"/>
</dbReference>
<keyword evidence="5" id="KW-0411">Iron-sulfur</keyword>
<dbReference type="RefSeq" id="WP_088659224.1">
    <property type="nucleotide sequence ID" value="NZ_UHJL01000001.1"/>
</dbReference>
<dbReference type="Gene3D" id="3.20.20.70">
    <property type="entry name" value="Aldolase class I"/>
    <property type="match status" value="1"/>
</dbReference>
<dbReference type="EMBL" id="UHJL01000001">
    <property type="protein sequence ID" value="SUQ19352.1"/>
    <property type="molecule type" value="Genomic_DNA"/>
</dbReference>
<dbReference type="SFLD" id="SFLDG01102">
    <property type="entry name" value="Uncharacterised_Radical_SAM_Su"/>
    <property type="match status" value="1"/>
</dbReference>
<dbReference type="GO" id="GO:0046872">
    <property type="term" value="F:metal ion binding"/>
    <property type="evidence" value="ECO:0007669"/>
    <property type="project" value="UniProtKB-KW"/>
</dbReference>
<dbReference type="SUPFAM" id="SSF102114">
    <property type="entry name" value="Radical SAM enzymes"/>
    <property type="match status" value="1"/>
</dbReference>
<dbReference type="PANTHER" id="PTHR21180">
    <property type="entry name" value="ENDONUCLEASE/EXONUCLEASE/PHOSPHATASE FAMILY DOMAIN-CONTAINING PROTEIN 1"/>
    <property type="match status" value="1"/>
</dbReference>
<evidence type="ECO:0000256" key="2">
    <source>
        <dbReference type="ARBA" id="ARBA00022691"/>
    </source>
</evidence>
<proteinExistence type="predicted"/>
<comment type="cofactor">
    <cofactor evidence="1">
        <name>[4Fe-4S] cluster</name>
        <dbReference type="ChEBI" id="CHEBI:49883"/>
    </cofactor>
</comment>